<evidence type="ECO:0000313" key="3">
    <source>
        <dbReference type="Proteomes" id="UP000007797"/>
    </source>
</evidence>
<proteinExistence type="predicted"/>
<keyword evidence="3" id="KW-1185">Reference proteome</keyword>
<dbReference type="Proteomes" id="UP000007797">
    <property type="component" value="Unassembled WGS sequence"/>
</dbReference>
<accession>F4PS47</accession>
<dbReference type="AlphaFoldDB" id="F4PS47"/>
<gene>
    <name evidence="2" type="ORF">DFA_01314</name>
</gene>
<evidence type="ECO:0000256" key="1">
    <source>
        <dbReference type="SAM" id="MobiDB-lite"/>
    </source>
</evidence>
<protein>
    <submittedName>
        <fullName evidence="2">Uncharacterized protein</fullName>
    </submittedName>
</protein>
<feature type="region of interest" description="Disordered" evidence="1">
    <location>
        <begin position="733"/>
        <end position="752"/>
    </location>
</feature>
<reference evidence="3" key="1">
    <citation type="journal article" date="2011" name="Genome Res.">
        <title>Phylogeny-wide analysis of social amoeba genomes highlights ancient origins for complex intercellular communication.</title>
        <authorList>
            <person name="Heidel A.J."/>
            <person name="Lawal H.M."/>
            <person name="Felder M."/>
            <person name="Schilde C."/>
            <person name="Helps N.R."/>
            <person name="Tunggal B."/>
            <person name="Rivero F."/>
            <person name="John U."/>
            <person name="Schleicher M."/>
            <person name="Eichinger L."/>
            <person name="Platzer M."/>
            <person name="Noegel A.A."/>
            <person name="Schaap P."/>
            <person name="Gloeckner G."/>
        </authorList>
    </citation>
    <scope>NUCLEOTIDE SEQUENCE [LARGE SCALE GENOMIC DNA]</scope>
    <source>
        <strain evidence="3">SH3</strain>
    </source>
</reference>
<dbReference type="SUPFAM" id="SSF140860">
    <property type="entry name" value="Pseudo ankyrin repeat-like"/>
    <property type="match status" value="1"/>
</dbReference>
<sequence>MLEKEIFLKVINHKYLFRVLVNWIHRLNDQDTKTINAQLDQRTILTYSASALLRVRKYEQIRDADWLINNRHFVLMEYMLKSGHHLHFTPESIKMLAEKAPYLLDCAKRYYLASPRTSIEIVKVIKCIETDPSGRALAMACDMIRRASAFDDLHDIFCELGNYIIGPASLETTKKSEKYIDIKRFKKIRPLELLGVAVKSDVDAGVQVERDLLLDQMFQRFDLHTFKNYISDPKPIFNQMSTSVYSTMLHKLMKSPSPLLSNNNYNKSIIIINHLLKIENRIGKKRKRNLVAQKQLEYYLNLSKKNNQLNQLIDENYGTSTTPAYITENILDEIFKQHFGSNPTNQSTRELLEKTLKVLDDQQDLNSYAPINLYKLLAKYGSVADIEYLVEFTKEEHIYGLNDALDHSRLVPIAKYFIDTWKAYIRSNTVLLATMFSNIDVLEYFLLKQNIDIKFDKSMLDAAMNQQLGFSAMRLLLTKFTPQIFETLNARGGHYTIEHLKWLCDHYMMLIKNHDGMVYSIKSALVTNLMRFSCFWGNLVLYKHLRSKIGDAVYEEPLEPYRFNAVVGGNMDMIEYLYIDCHCEMKNVRSMDHFGSDVWSFVAHVPDTRMFDIMYIHHIKSVSAQQFANCFNLAMKCGNIELMTFMLKKIKKYHSLRLPEVRSNLSKALREDKLFVGTVSGLSFLVENDLIGLQRQKEILSGAIINSNLPVVKLLINHLIPFQKWLIQQKENKKEKDKEEEEEDNQEDSKISYNEDEIEALKPILSDEMIEMTSFYIHSFMLNDCDSYQKSIFAKSLSNQSLFPYLSLTK</sequence>
<organism evidence="2 3">
    <name type="scientific">Cavenderia fasciculata</name>
    <name type="common">Slime mold</name>
    <name type="synonym">Dictyostelium fasciculatum</name>
    <dbReference type="NCBI Taxonomy" id="261658"/>
    <lineage>
        <taxon>Eukaryota</taxon>
        <taxon>Amoebozoa</taxon>
        <taxon>Evosea</taxon>
        <taxon>Eumycetozoa</taxon>
        <taxon>Dictyostelia</taxon>
        <taxon>Acytosteliales</taxon>
        <taxon>Cavenderiaceae</taxon>
        <taxon>Cavenderia</taxon>
    </lineage>
</organism>
<evidence type="ECO:0000313" key="2">
    <source>
        <dbReference type="EMBL" id="EGG21430.1"/>
    </source>
</evidence>
<dbReference type="KEGG" id="dfa:DFA_01314"/>
<dbReference type="EMBL" id="GL883010">
    <property type="protein sequence ID" value="EGG21430.1"/>
    <property type="molecule type" value="Genomic_DNA"/>
</dbReference>
<dbReference type="GeneID" id="14872688"/>
<dbReference type="RefSeq" id="XP_004359280.1">
    <property type="nucleotide sequence ID" value="XM_004359223.1"/>
</dbReference>
<name>F4PS47_CACFS</name>